<dbReference type="InterPro" id="IPR046956">
    <property type="entry name" value="RLP23-like"/>
</dbReference>
<feature type="domain" description="Leucine-rich repeat-containing N-terminal plant-type" evidence="10">
    <location>
        <begin position="41"/>
        <end position="78"/>
    </location>
</feature>
<keyword evidence="4 9" id="KW-0732">Signal</keyword>
<keyword evidence="8" id="KW-0325">Glycoprotein</keyword>
<dbReference type="PANTHER" id="PTHR48063:SF103">
    <property type="entry name" value="LEUCINE-RICH RECEPTOR-LIKE KINASE FAMILY PROTEIN"/>
    <property type="match status" value="1"/>
</dbReference>
<keyword evidence="3" id="KW-0812">Transmembrane</keyword>
<dbReference type="PANTHER" id="PTHR48063">
    <property type="entry name" value="LRR RECEPTOR-LIKE KINASE"/>
    <property type="match status" value="1"/>
</dbReference>
<evidence type="ECO:0000313" key="12">
    <source>
        <dbReference type="Proteomes" id="UP001157418"/>
    </source>
</evidence>
<gene>
    <name evidence="11" type="ORF">LVIROSA_LOCUS16251</name>
</gene>
<dbReference type="SUPFAM" id="SSF52058">
    <property type="entry name" value="L domain-like"/>
    <property type="match status" value="1"/>
</dbReference>
<evidence type="ECO:0000313" key="11">
    <source>
        <dbReference type="EMBL" id="CAH1429388.1"/>
    </source>
</evidence>
<keyword evidence="2" id="KW-0433">Leucine-rich repeat</keyword>
<evidence type="ECO:0000256" key="9">
    <source>
        <dbReference type="SAM" id="SignalP"/>
    </source>
</evidence>
<keyword evidence="6" id="KW-1133">Transmembrane helix</keyword>
<comment type="subcellular location">
    <subcellularLocation>
        <location evidence="1">Membrane</location>
        <topology evidence="1">Single-pass type I membrane protein</topology>
    </subcellularLocation>
</comment>
<comment type="caution">
    <text evidence="11">The sequence shown here is derived from an EMBL/GenBank/DDBJ whole genome shotgun (WGS) entry which is preliminary data.</text>
</comment>
<proteinExistence type="predicted"/>
<evidence type="ECO:0000256" key="1">
    <source>
        <dbReference type="ARBA" id="ARBA00004479"/>
    </source>
</evidence>
<dbReference type="EMBL" id="CAKMRJ010002722">
    <property type="protein sequence ID" value="CAH1429388.1"/>
    <property type="molecule type" value="Genomic_DNA"/>
</dbReference>
<evidence type="ECO:0000256" key="5">
    <source>
        <dbReference type="ARBA" id="ARBA00022737"/>
    </source>
</evidence>
<accession>A0AAU9N8X5</accession>
<evidence type="ECO:0000256" key="4">
    <source>
        <dbReference type="ARBA" id="ARBA00022729"/>
    </source>
</evidence>
<evidence type="ECO:0000256" key="3">
    <source>
        <dbReference type="ARBA" id="ARBA00022692"/>
    </source>
</evidence>
<dbReference type="AlphaFoldDB" id="A0AAU9N8X5"/>
<feature type="chain" id="PRO_5043437541" description="Leucine-rich repeat-containing N-terminal plant-type domain-containing protein" evidence="9">
    <location>
        <begin position="22"/>
        <end position="151"/>
    </location>
</feature>
<dbReference type="Proteomes" id="UP001157418">
    <property type="component" value="Unassembled WGS sequence"/>
</dbReference>
<evidence type="ECO:0000256" key="8">
    <source>
        <dbReference type="ARBA" id="ARBA00023180"/>
    </source>
</evidence>
<dbReference type="GO" id="GO:0016020">
    <property type="term" value="C:membrane"/>
    <property type="evidence" value="ECO:0007669"/>
    <property type="project" value="UniProtKB-SubCell"/>
</dbReference>
<organism evidence="11 12">
    <name type="scientific">Lactuca virosa</name>
    <dbReference type="NCBI Taxonomy" id="75947"/>
    <lineage>
        <taxon>Eukaryota</taxon>
        <taxon>Viridiplantae</taxon>
        <taxon>Streptophyta</taxon>
        <taxon>Embryophyta</taxon>
        <taxon>Tracheophyta</taxon>
        <taxon>Spermatophyta</taxon>
        <taxon>Magnoliopsida</taxon>
        <taxon>eudicotyledons</taxon>
        <taxon>Gunneridae</taxon>
        <taxon>Pentapetalae</taxon>
        <taxon>asterids</taxon>
        <taxon>campanulids</taxon>
        <taxon>Asterales</taxon>
        <taxon>Asteraceae</taxon>
        <taxon>Cichorioideae</taxon>
        <taxon>Cichorieae</taxon>
        <taxon>Lactucinae</taxon>
        <taxon>Lactuca</taxon>
    </lineage>
</organism>
<keyword evidence="12" id="KW-1185">Reference proteome</keyword>
<dbReference type="Gene3D" id="3.80.10.10">
    <property type="entry name" value="Ribonuclease Inhibitor"/>
    <property type="match status" value="1"/>
</dbReference>
<dbReference type="InterPro" id="IPR032675">
    <property type="entry name" value="LRR_dom_sf"/>
</dbReference>
<protein>
    <recommendedName>
        <fullName evidence="10">Leucine-rich repeat-containing N-terminal plant-type domain-containing protein</fullName>
    </recommendedName>
</protein>
<name>A0AAU9N8X5_9ASTR</name>
<evidence type="ECO:0000256" key="6">
    <source>
        <dbReference type="ARBA" id="ARBA00022989"/>
    </source>
</evidence>
<keyword evidence="5" id="KW-0677">Repeat</keyword>
<evidence type="ECO:0000259" key="10">
    <source>
        <dbReference type="Pfam" id="PF08263"/>
    </source>
</evidence>
<keyword evidence="7" id="KW-0472">Membrane</keyword>
<dbReference type="InterPro" id="IPR013210">
    <property type="entry name" value="LRR_N_plant-typ"/>
</dbReference>
<evidence type="ECO:0000256" key="7">
    <source>
        <dbReference type="ARBA" id="ARBA00023136"/>
    </source>
</evidence>
<feature type="signal peptide" evidence="9">
    <location>
        <begin position="1"/>
        <end position="21"/>
    </location>
</feature>
<reference evidence="11 12" key="1">
    <citation type="submission" date="2022-01" db="EMBL/GenBank/DDBJ databases">
        <authorList>
            <person name="Xiong W."/>
            <person name="Schranz E."/>
        </authorList>
    </citation>
    <scope>NUCLEOTIDE SEQUENCE [LARGE SCALE GENOMIC DNA]</scope>
</reference>
<sequence length="151" mass="16958">MNLCVFIVFSLLLLRLETTTANQLVAAGEEDDNGVMKKCLDKEGHALHHFKSHFQDPCENLSTWRAEEDDCCKLRGVTYNNRVIKLSISSAGLNGEMNNSLLNLSYLNRLDLHSHSLHGSIHTFIGSMTELRYIDLINNSLHGNILWSTGS</sequence>
<dbReference type="Pfam" id="PF08263">
    <property type="entry name" value="LRRNT_2"/>
    <property type="match status" value="1"/>
</dbReference>
<evidence type="ECO:0000256" key="2">
    <source>
        <dbReference type="ARBA" id="ARBA00022614"/>
    </source>
</evidence>